<reference evidence="2" key="1">
    <citation type="submission" date="2024-07" db="EMBL/GenBank/DDBJ databases">
        <authorList>
            <person name="Bringhurst R.M."/>
            <person name="Homer T.E."/>
        </authorList>
    </citation>
    <scope>NUCLEOTIDE SEQUENCE</scope>
</reference>
<feature type="compositionally biased region" description="Basic and acidic residues" evidence="1">
    <location>
        <begin position="46"/>
        <end position="59"/>
    </location>
</feature>
<evidence type="ECO:0000313" key="2">
    <source>
        <dbReference type="EMBL" id="XDJ14966.1"/>
    </source>
</evidence>
<feature type="region of interest" description="Disordered" evidence="1">
    <location>
        <begin position="46"/>
        <end position="70"/>
    </location>
</feature>
<accession>A0AB39CDI3</accession>
<proteinExistence type="predicted"/>
<organism evidence="2">
    <name type="scientific">Pseudomonas phage HRDY3</name>
    <dbReference type="NCBI Taxonomy" id="3236930"/>
    <lineage>
        <taxon>Viruses</taxon>
    </lineage>
</organism>
<evidence type="ECO:0000256" key="1">
    <source>
        <dbReference type="SAM" id="MobiDB-lite"/>
    </source>
</evidence>
<sequence>MKKIYRNGQKNGWYIPERFGTQRRKFLDVDFGSQEQSYAAALRELEPDEPTHRKVETKSRSNKVSDTPVGITHYTVKDGNQIKHRFAVCNPGTGQPHIIYIGNDNTWQRNYDQKLVEAETLRDQFVEQYKERHA</sequence>
<protein>
    <submittedName>
        <fullName evidence="2">Uncharacterized protein</fullName>
    </submittedName>
</protein>
<dbReference type="EMBL" id="PQ015379">
    <property type="protein sequence ID" value="XDJ14966.1"/>
    <property type="molecule type" value="Genomic_DNA"/>
</dbReference>
<name>A0AB39CDI3_9VIRU</name>